<evidence type="ECO:0000313" key="1">
    <source>
        <dbReference type="EMBL" id="OKY94079.1"/>
    </source>
</evidence>
<sequence length="74" mass="7278">MLLLGIGLGAAVGLLRGAVLAWLPVGVALGLCLRGGAGTRSGSGKDSFGDISDTNQEFYAGGDASAEAGNENKI</sequence>
<reference evidence="1 2" key="1">
    <citation type="journal article" date="2016" name="Nat. Biotechnol.">
        <title>Measurement of bacterial replication rates in microbial communities.</title>
        <authorList>
            <person name="Brown C.T."/>
            <person name="Olm M.R."/>
            <person name="Thomas B.C."/>
            <person name="Banfield J.F."/>
        </authorList>
    </citation>
    <scope>NUCLEOTIDE SEQUENCE [LARGE SCALE GENOMIC DNA]</scope>
    <source>
        <strain evidence="1">CAG:67_53_122</strain>
    </source>
</reference>
<evidence type="ECO:0000313" key="2">
    <source>
        <dbReference type="Proteomes" id="UP000187417"/>
    </source>
</evidence>
<name>A0A1Q6F597_9BACT</name>
<proteinExistence type="predicted"/>
<accession>A0A1Q6F597</accession>
<dbReference type="EMBL" id="MNQH01000030">
    <property type="protein sequence ID" value="OKY94079.1"/>
    <property type="molecule type" value="Genomic_DNA"/>
</dbReference>
<comment type="caution">
    <text evidence="1">The sequence shown here is derived from an EMBL/GenBank/DDBJ whole genome shotgun (WGS) entry which is preliminary data.</text>
</comment>
<dbReference type="Proteomes" id="UP000187417">
    <property type="component" value="Unassembled WGS sequence"/>
</dbReference>
<gene>
    <name evidence="1" type="ORF">BHV66_06430</name>
</gene>
<protein>
    <submittedName>
        <fullName evidence="1">Uncharacterized protein</fullName>
    </submittedName>
</protein>
<dbReference type="STRING" id="28117.BHV66_06430"/>
<organism evidence="1 2">
    <name type="scientific">Alistipes putredinis</name>
    <dbReference type="NCBI Taxonomy" id="28117"/>
    <lineage>
        <taxon>Bacteria</taxon>
        <taxon>Pseudomonadati</taxon>
        <taxon>Bacteroidota</taxon>
        <taxon>Bacteroidia</taxon>
        <taxon>Bacteroidales</taxon>
        <taxon>Rikenellaceae</taxon>
        <taxon>Alistipes</taxon>
    </lineage>
</organism>
<dbReference type="AlphaFoldDB" id="A0A1Q6F597"/>